<gene>
    <name evidence="6" type="ORF">ACFFIT_12580</name>
</gene>
<evidence type="ECO:0000256" key="1">
    <source>
        <dbReference type="ARBA" id="ARBA00009437"/>
    </source>
</evidence>
<comment type="caution">
    <text evidence="6">The sequence shown here is derived from an EMBL/GenBank/DDBJ whole genome shotgun (WGS) entry which is preliminary data.</text>
</comment>
<dbReference type="InterPro" id="IPR036388">
    <property type="entry name" value="WH-like_DNA-bd_sf"/>
</dbReference>
<evidence type="ECO:0000256" key="2">
    <source>
        <dbReference type="ARBA" id="ARBA00023015"/>
    </source>
</evidence>
<dbReference type="PANTHER" id="PTHR30537:SF20">
    <property type="entry name" value="TRANSCRIPTIONAL REGULATORY PROTEIN"/>
    <property type="match status" value="1"/>
</dbReference>
<comment type="similarity">
    <text evidence="1">Belongs to the LysR transcriptional regulatory family.</text>
</comment>
<dbReference type="InterPro" id="IPR005119">
    <property type="entry name" value="LysR_subst-bd"/>
</dbReference>
<keyword evidence="2" id="KW-0805">Transcription regulation</keyword>
<evidence type="ECO:0000259" key="5">
    <source>
        <dbReference type="PROSITE" id="PS50931"/>
    </source>
</evidence>
<keyword evidence="4" id="KW-0804">Transcription</keyword>
<evidence type="ECO:0000256" key="3">
    <source>
        <dbReference type="ARBA" id="ARBA00023125"/>
    </source>
</evidence>
<dbReference type="InterPro" id="IPR000847">
    <property type="entry name" value="LysR_HTH_N"/>
</dbReference>
<evidence type="ECO:0000256" key="4">
    <source>
        <dbReference type="ARBA" id="ARBA00023163"/>
    </source>
</evidence>
<evidence type="ECO:0000313" key="6">
    <source>
        <dbReference type="EMBL" id="MFC0180908.1"/>
    </source>
</evidence>
<accession>A0ABV6CD44</accession>
<keyword evidence="7" id="KW-1185">Reference proteome</keyword>
<protein>
    <submittedName>
        <fullName evidence="6">LysR substrate-binding domain-containing protein</fullName>
    </submittedName>
</protein>
<dbReference type="InterPro" id="IPR036390">
    <property type="entry name" value="WH_DNA-bd_sf"/>
</dbReference>
<proteinExistence type="inferred from homology"/>
<dbReference type="Pfam" id="PF00126">
    <property type="entry name" value="HTH_1"/>
    <property type="match status" value="1"/>
</dbReference>
<dbReference type="SUPFAM" id="SSF53850">
    <property type="entry name" value="Periplasmic binding protein-like II"/>
    <property type="match status" value="1"/>
</dbReference>
<dbReference type="InterPro" id="IPR058163">
    <property type="entry name" value="LysR-type_TF_proteobact-type"/>
</dbReference>
<dbReference type="Pfam" id="PF03466">
    <property type="entry name" value="LysR_substrate"/>
    <property type="match status" value="1"/>
</dbReference>
<reference evidence="6 7" key="1">
    <citation type="submission" date="2024-09" db="EMBL/GenBank/DDBJ databases">
        <authorList>
            <person name="Sun Q."/>
            <person name="Mori K."/>
        </authorList>
    </citation>
    <scope>NUCLEOTIDE SEQUENCE [LARGE SCALE GENOMIC DNA]</scope>
    <source>
        <strain evidence="6 7">CCM 8545</strain>
    </source>
</reference>
<dbReference type="Gene3D" id="1.10.10.10">
    <property type="entry name" value="Winged helix-like DNA-binding domain superfamily/Winged helix DNA-binding domain"/>
    <property type="match status" value="1"/>
</dbReference>
<dbReference type="SUPFAM" id="SSF46785">
    <property type="entry name" value="Winged helix' DNA-binding domain"/>
    <property type="match status" value="1"/>
</dbReference>
<feature type="domain" description="HTH lysR-type" evidence="5">
    <location>
        <begin position="12"/>
        <end position="63"/>
    </location>
</feature>
<organism evidence="6 7">
    <name type="scientific">Thorsellia kenyensis</name>
    <dbReference type="NCBI Taxonomy" id="1549888"/>
    <lineage>
        <taxon>Bacteria</taxon>
        <taxon>Pseudomonadati</taxon>
        <taxon>Pseudomonadota</taxon>
        <taxon>Gammaproteobacteria</taxon>
        <taxon>Enterobacterales</taxon>
        <taxon>Thorselliaceae</taxon>
        <taxon>Thorsellia</taxon>
    </lineage>
</organism>
<sequence length="313" mass="35144">MELLKANTDDYMILLAVHDFNGFSAAAKHLNYPVSRITRSIASLEKNYGVSLFTRTTRKMTPTNECHFFVERIRPHIEELIKAEHSLMRLNQTPQGVLRVDAVNSFILHQLLPIVDIFQEKYPAIQLALISNDNIIDLIEQKTDIAIRIGPLQDSNLHATFLGKSTLKIVASPTYLATSGTPFTVAELLTHRFIGFSQPSKFNQWPLSIKYIERLTPDQRDLLGGHFIKISPIISASSGETILGLCLKGHGIALLSNFTVKSFIESGQLIEIMPGLISSDHPRNLVNAVYYKNQSLSAKFTVFIDFLKEHLTL</sequence>
<name>A0ABV6CD44_9GAMM</name>
<dbReference type="PROSITE" id="PS50931">
    <property type="entry name" value="HTH_LYSR"/>
    <property type="match status" value="1"/>
</dbReference>
<dbReference type="RefSeq" id="WP_385878178.1">
    <property type="nucleotide sequence ID" value="NZ_JBHLXE010000109.1"/>
</dbReference>
<dbReference type="PANTHER" id="PTHR30537">
    <property type="entry name" value="HTH-TYPE TRANSCRIPTIONAL REGULATOR"/>
    <property type="match status" value="1"/>
</dbReference>
<dbReference type="Gene3D" id="3.40.190.290">
    <property type="match status" value="1"/>
</dbReference>
<evidence type="ECO:0000313" key="7">
    <source>
        <dbReference type="Proteomes" id="UP001589758"/>
    </source>
</evidence>
<keyword evidence="3" id="KW-0238">DNA-binding</keyword>
<dbReference type="Proteomes" id="UP001589758">
    <property type="component" value="Unassembled WGS sequence"/>
</dbReference>
<dbReference type="EMBL" id="JBHLXE010000109">
    <property type="protein sequence ID" value="MFC0180908.1"/>
    <property type="molecule type" value="Genomic_DNA"/>
</dbReference>